<dbReference type="Proteomes" id="UP000030104">
    <property type="component" value="Unassembled WGS sequence"/>
</dbReference>
<comment type="caution">
    <text evidence="1">The sequence shown here is derived from an EMBL/GenBank/DDBJ whole genome shotgun (WGS) entry which is preliminary data.</text>
</comment>
<dbReference type="STRING" id="40296.A0A0A2LBB8"/>
<evidence type="ECO:0000313" key="2">
    <source>
        <dbReference type="Proteomes" id="UP000030104"/>
    </source>
</evidence>
<reference evidence="1 2" key="1">
    <citation type="journal article" date="2015" name="Mol. Plant Microbe Interact.">
        <title>Genome, transcriptome, and functional analyses of Penicillium expansum provide new insights into secondary metabolism and pathogenicity.</title>
        <authorList>
            <person name="Ballester A.R."/>
            <person name="Marcet-Houben M."/>
            <person name="Levin E."/>
            <person name="Sela N."/>
            <person name="Selma-Lazaro C."/>
            <person name="Carmona L."/>
            <person name="Wisniewski M."/>
            <person name="Droby S."/>
            <person name="Gonzalez-Candelas L."/>
            <person name="Gabaldon T."/>
        </authorList>
    </citation>
    <scope>NUCLEOTIDE SEQUENCE [LARGE SCALE GENOMIC DNA]</scope>
    <source>
        <strain evidence="1 2">PHI-1</strain>
    </source>
</reference>
<accession>A0A0A2LBB8</accession>
<gene>
    <name evidence="1" type="ORF">PITC_023330</name>
</gene>
<organism evidence="1 2">
    <name type="scientific">Penicillium italicum</name>
    <name type="common">Blue mold</name>
    <dbReference type="NCBI Taxonomy" id="40296"/>
    <lineage>
        <taxon>Eukaryota</taxon>
        <taxon>Fungi</taxon>
        <taxon>Dikarya</taxon>
        <taxon>Ascomycota</taxon>
        <taxon>Pezizomycotina</taxon>
        <taxon>Eurotiomycetes</taxon>
        <taxon>Eurotiomycetidae</taxon>
        <taxon>Eurotiales</taxon>
        <taxon>Aspergillaceae</taxon>
        <taxon>Penicillium</taxon>
    </lineage>
</organism>
<dbReference type="EMBL" id="JQGA01000214">
    <property type="protein sequence ID" value="KGO77209.1"/>
    <property type="molecule type" value="Genomic_DNA"/>
</dbReference>
<dbReference type="AlphaFoldDB" id="A0A0A2LBB8"/>
<name>A0A0A2LBB8_PENIT</name>
<dbReference type="PhylomeDB" id="A0A0A2LBB8"/>
<dbReference type="HOGENOM" id="CLU_3242347_0_0_1"/>
<keyword evidence="2" id="KW-1185">Reference proteome</keyword>
<sequence>MDISSTVATWLSLAATIMGLGSIATQFGTIIDQTDPFHLLRDV</sequence>
<evidence type="ECO:0000313" key="1">
    <source>
        <dbReference type="EMBL" id="KGO77209.1"/>
    </source>
</evidence>
<proteinExistence type="predicted"/>
<protein>
    <submittedName>
        <fullName evidence="1">Uncharacterized protein</fullName>
    </submittedName>
</protein>